<organism evidence="2 3">
    <name type="scientific">Helicobacter fennelliae MRY12-0050</name>
    <dbReference type="NCBI Taxonomy" id="1325130"/>
    <lineage>
        <taxon>Bacteria</taxon>
        <taxon>Pseudomonadati</taxon>
        <taxon>Campylobacterota</taxon>
        <taxon>Epsilonproteobacteria</taxon>
        <taxon>Campylobacterales</taxon>
        <taxon>Helicobacteraceae</taxon>
        <taxon>Helicobacter</taxon>
    </lineage>
</organism>
<proteinExistence type="predicted"/>
<evidence type="ECO:0000256" key="1">
    <source>
        <dbReference type="SAM" id="Phobius"/>
    </source>
</evidence>
<dbReference type="STRING" id="1325130.HFN_1905"/>
<gene>
    <name evidence="2" type="ORF">HFN_1905</name>
</gene>
<feature type="transmembrane region" description="Helical" evidence="1">
    <location>
        <begin position="100"/>
        <end position="121"/>
    </location>
</feature>
<feature type="transmembrane region" description="Helical" evidence="1">
    <location>
        <begin position="398"/>
        <end position="419"/>
    </location>
</feature>
<comment type="caution">
    <text evidence="2">The sequence shown here is derived from an EMBL/GenBank/DDBJ whole genome shotgun (WGS) entry which is preliminary data.</text>
</comment>
<evidence type="ECO:0008006" key="4">
    <source>
        <dbReference type="Google" id="ProtNLM"/>
    </source>
</evidence>
<feature type="transmembrane region" description="Helical" evidence="1">
    <location>
        <begin position="239"/>
        <end position="257"/>
    </location>
</feature>
<reference evidence="2 3" key="1">
    <citation type="journal article" date="2013" name="Genome Announc.">
        <title>Draft Genome Sequence of Helicobacter fennelliae Strain MRY12-0050, Isolated from a Bacteremia Patient.</title>
        <authorList>
            <person name="Rimbara E."/>
            <person name="Matsui M."/>
            <person name="Mori S."/>
            <person name="Suzuki S."/>
            <person name="Suzuki M."/>
            <person name="Kim H."/>
            <person name="Sekizuka T."/>
            <person name="Kuroda M."/>
            <person name="Shibayama K."/>
        </authorList>
    </citation>
    <scope>NUCLEOTIDE SEQUENCE [LARGE SCALE GENOMIC DNA]</scope>
    <source>
        <strain evidence="2 3">MRY12-0050</strain>
    </source>
</reference>
<protein>
    <recommendedName>
        <fullName evidence="4">Glycosyltransferase RgtA/B/C/D-like domain-containing protein</fullName>
    </recommendedName>
</protein>
<dbReference type="Proteomes" id="UP000018143">
    <property type="component" value="Unassembled WGS sequence"/>
</dbReference>
<evidence type="ECO:0000313" key="3">
    <source>
        <dbReference type="Proteomes" id="UP000018143"/>
    </source>
</evidence>
<dbReference type="AlphaFoldDB" id="T1DV74"/>
<feature type="transmembrane region" description="Helical" evidence="1">
    <location>
        <begin position="327"/>
        <end position="346"/>
    </location>
</feature>
<feature type="transmembrane region" description="Helical" evidence="1">
    <location>
        <begin position="141"/>
        <end position="161"/>
    </location>
</feature>
<feature type="transmembrane region" description="Helical" evidence="1">
    <location>
        <begin position="21"/>
        <end position="41"/>
    </location>
</feature>
<keyword evidence="1" id="KW-1133">Transmembrane helix</keyword>
<accession>T1DV74</accession>
<feature type="transmembrane region" description="Helical" evidence="1">
    <location>
        <begin position="366"/>
        <end position="386"/>
    </location>
</feature>
<keyword evidence="1" id="KW-0812">Transmembrane</keyword>
<dbReference type="eggNOG" id="COG1807">
    <property type="taxonomic scope" value="Bacteria"/>
</dbReference>
<keyword evidence="1" id="KW-0472">Membrane</keyword>
<name>T1DV74_9HELI</name>
<feature type="transmembrane region" description="Helical" evidence="1">
    <location>
        <begin position="190"/>
        <end position="218"/>
    </location>
</feature>
<dbReference type="EMBL" id="BASD01000004">
    <property type="protein sequence ID" value="GAD18307.1"/>
    <property type="molecule type" value="Genomic_DNA"/>
</dbReference>
<sequence>MIKTAKTQISHFFEYCYKSPFVVCAYVLLIVGILSRCVLYFDARELWLDEASLSLNIFQLEWRDLIGKPLIFGQAAPLGFLVVTRIFAKIFGYSELVLRILPFFASIGLLIVMFKLAVEMFVTHSCANPPLHLSAKNNNSAYIWVCITLIALITSKSLLYYAAEFKQYEVEAFCSALLVYLFVRKVSLRIFLFASFVCLLFGNGIVFVIFGLLCGYMYRSIKASNLGLFGGLKQFIMQNLISFLVFGIFFFLLYFGYTKPQAVKFFFDFWSHGFLPLNPKEFFLWVNENISIFTEFAFGGKKIVAYLLLITSLIGLFAMYRYDRALCIGIAAFIVVYMIASFAKIMPISIDGGILGTRLALFWEPIYVLGCVFGLRFIASKILIIAESKLSPKNVKKLVVVGGGGIFLYLLIVCGIKIYKFHNSFQRPVISELVAYTKDNITDNDILLVHNSVTSIFLYYKFRLNLNHQEQISSGEWASSPESDIKKILDDVKNKQENVRLFVILENSNPSDTFIENLTSVQKKQAGHYTLLVIDTKAH</sequence>
<evidence type="ECO:0000313" key="2">
    <source>
        <dbReference type="EMBL" id="GAD18307.1"/>
    </source>
</evidence>
<keyword evidence="3" id="KW-1185">Reference proteome</keyword>
<feature type="transmembrane region" description="Helical" evidence="1">
    <location>
        <begin position="303"/>
        <end position="320"/>
    </location>
</feature>